<proteinExistence type="predicted"/>
<dbReference type="InterPro" id="IPR036812">
    <property type="entry name" value="NAD(P)_OxRdtase_dom_sf"/>
</dbReference>
<sequence length="98" mass="10949">MLMSSADIVVQEKLGCEFIFLYLLCFYDPELLGIVYMHLIVQSCAAFVLRHPLVASAVFGATKLWQLQDVLDGCRVHLTPEIVAEINKVHSAFPNPCP</sequence>
<dbReference type="Gene3D" id="3.20.20.100">
    <property type="entry name" value="NADP-dependent oxidoreductase domain"/>
    <property type="match status" value="1"/>
</dbReference>
<dbReference type="SUPFAM" id="SSF51430">
    <property type="entry name" value="NAD(P)-linked oxidoreductase"/>
    <property type="match status" value="1"/>
</dbReference>
<comment type="caution">
    <text evidence="1">The sequence shown here is derived from an EMBL/GenBank/DDBJ whole genome shotgun (WGS) entry which is preliminary data.</text>
</comment>
<dbReference type="PANTHER" id="PTHR43147">
    <property type="entry name" value="PROTEIN TAS"/>
    <property type="match status" value="1"/>
</dbReference>
<gene>
    <name evidence="1" type="ORF">Slati_0428900</name>
</gene>
<dbReference type="AlphaFoldDB" id="A0AAW2XVL0"/>
<evidence type="ECO:0000313" key="1">
    <source>
        <dbReference type="EMBL" id="KAL0458017.1"/>
    </source>
</evidence>
<dbReference type="EMBL" id="JACGWN010000002">
    <property type="protein sequence ID" value="KAL0458017.1"/>
    <property type="molecule type" value="Genomic_DNA"/>
</dbReference>
<reference evidence="1" key="2">
    <citation type="journal article" date="2024" name="Plant">
        <title>Genomic evolution and insights into agronomic trait innovations of Sesamum species.</title>
        <authorList>
            <person name="Miao H."/>
            <person name="Wang L."/>
            <person name="Qu L."/>
            <person name="Liu H."/>
            <person name="Sun Y."/>
            <person name="Le M."/>
            <person name="Wang Q."/>
            <person name="Wei S."/>
            <person name="Zheng Y."/>
            <person name="Lin W."/>
            <person name="Duan Y."/>
            <person name="Cao H."/>
            <person name="Xiong S."/>
            <person name="Wang X."/>
            <person name="Wei L."/>
            <person name="Li C."/>
            <person name="Ma Q."/>
            <person name="Ju M."/>
            <person name="Zhao R."/>
            <person name="Li G."/>
            <person name="Mu C."/>
            <person name="Tian Q."/>
            <person name="Mei H."/>
            <person name="Zhang T."/>
            <person name="Gao T."/>
            <person name="Zhang H."/>
        </authorList>
    </citation>
    <scope>NUCLEOTIDE SEQUENCE</scope>
    <source>
        <strain evidence="1">KEN1</strain>
    </source>
</reference>
<name>A0AAW2XVL0_9LAMI</name>
<protein>
    <submittedName>
        <fullName evidence="1">Uncharacterized protein</fullName>
    </submittedName>
</protein>
<reference evidence="1" key="1">
    <citation type="submission" date="2020-06" db="EMBL/GenBank/DDBJ databases">
        <authorList>
            <person name="Li T."/>
            <person name="Hu X."/>
            <person name="Zhang T."/>
            <person name="Song X."/>
            <person name="Zhang H."/>
            <person name="Dai N."/>
            <person name="Sheng W."/>
            <person name="Hou X."/>
            <person name="Wei L."/>
        </authorList>
    </citation>
    <scope>NUCLEOTIDE SEQUENCE</scope>
    <source>
        <strain evidence="1">KEN1</strain>
        <tissue evidence="1">Leaf</tissue>
    </source>
</reference>
<organism evidence="1">
    <name type="scientific">Sesamum latifolium</name>
    <dbReference type="NCBI Taxonomy" id="2727402"/>
    <lineage>
        <taxon>Eukaryota</taxon>
        <taxon>Viridiplantae</taxon>
        <taxon>Streptophyta</taxon>
        <taxon>Embryophyta</taxon>
        <taxon>Tracheophyta</taxon>
        <taxon>Spermatophyta</taxon>
        <taxon>Magnoliopsida</taxon>
        <taxon>eudicotyledons</taxon>
        <taxon>Gunneridae</taxon>
        <taxon>Pentapetalae</taxon>
        <taxon>asterids</taxon>
        <taxon>lamiids</taxon>
        <taxon>Lamiales</taxon>
        <taxon>Pedaliaceae</taxon>
        <taxon>Sesamum</taxon>
    </lineage>
</organism>
<accession>A0AAW2XVL0</accession>
<dbReference type="PANTHER" id="PTHR43147:SF2">
    <property type="entry name" value="NADP-DEPENDENT OXIDOREDUCTASE DOMAIN-CONTAINING PROTEIN"/>
    <property type="match status" value="1"/>
</dbReference>